<dbReference type="Proteomes" id="UP000327085">
    <property type="component" value="Chromosome 4"/>
</dbReference>
<evidence type="ECO:0000256" key="10">
    <source>
        <dbReference type="SAM" id="Phobius"/>
    </source>
</evidence>
<reference evidence="12" key="1">
    <citation type="submission" date="2019-07" db="EMBL/GenBank/DDBJ databases">
        <authorList>
            <person name="Alioto T."/>
            <person name="Alioto T."/>
            <person name="Gomez Garrido J."/>
        </authorList>
    </citation>
    <scope>NUCLEOTIDE SEQUENCE</scope>
</reference>
<dbReference type="Gramene" id="VVA22051">
    <property type="protein sequence ID" value="VVA22051"/>
    <property type="gene ID" value="Prudul26B004233"/>
</dbReference>
<dbReference type="Pfam" id="PF00560">
    <property type="entry name" value="LRR_1"/>
    <property type="match status" value="2"/>
</dbReference>
<dbReference type="PRINTS" id="PR00019">
    <property type="entry name" value="LEURICHRPT"/>
</dbReference>
<dbReference type="SUPFAM" id="SSF52058">
    <property type="entry name" value="L domain-like"/>
    <property type="match status" value="1"/>
</dbReference>
<dbReference type="Gene3D" id="3.80.10.10">
    <property type="entry name" value="Ribonuclease Inhibitor"/>
    <property type="match status" value="1"/>
</dbReference>
<comment type="subcellular location">
    <subcellularLocation>
        <location evidence="1">Membrane</location>
        <topology evidence="1">Single-pass type I membrane protein</topology>
    </subcellularLocation>
</comment>
<dbReference type="InterPro" id="IPR001611">
    <property type="entry name" value="Leu-rich_rpt"/>
</dbReference>
<dbReference type="AlphaFoldDB" id="A0A5E4F5Z1"/>
<evidence type="ECO:0000313" key="13">
    <source>
        <dbReference type="Proteomes" id="UP000327085"/>
    </source>
</evidence>
<protein>
    <submittedName>
        <fullName evidence="12">PREDICTED: LRR receptor</fullName>
    </submittedName>
</protein>
<keyword evidence="6 10" id="KW-1133">Transmembrane helix</keyword>
<evidence type="ECO:0000256" key="1">
    <source>
        <dbReference type="ARBA" id="ARBA00004479"/>
    </source>
</evidence>
<evidence type="ECO:0000256" key="5">
    <source>
        <dbReference type="ARBA" id="ARBA00022737"/>
    </source>
</evidence>
<dbReference type="PANTHER" id="PTHR48063">
    <property type="entry name" value="LRR RECEPTOR-LIKE KINASE"/>
    <property type="match status" value="1"/>
</dbReference>
<dbReference type="PROSITE" id="PS51450">
    <property type="entry name" value="LRR"/>
    <property type="match status" value="1"/>
</dbReference>
<dbReference type="InterPro" id="IPR046956">
    <property type="entry name" value="RLP23-like"/>
</dbReference>
<evidence type="ECO:0000256" key="2">
    <source>
        <dbReference type="ARBA" id="ARBA00022614"/>
    </source>
</evidence>
<keyword evidence="5" id="KW-0677">Repeat</keyword>
<accession>A0A5E4F5Z1</accession>
<dbReference type="Proteomes" id="UP001054821">
    <property type="component" value="Chromosome 4"/>
</dbReference>
<gene>
    <name evidence="12" type="ORF">ALMOND_2B004233</name>
    <name evidence="11" type="ORF">L3X38_022506</name>
</gene>
<reference evidence="11 14" key="3">
    <citation type="journal article" date="2022" name="G3 (Bethesda)">
        <title>Whole-genome sequence and methylome profiling of the almond [Prunus dulcis (Mill.) D.A. Webb] cultivar 'Nonpareil'.</title>
        <authorList>
            <person name="D'Amico-Willman K.M."/>
            <person name="Ouma W.Z."/>
            <person name="Meulia T."/>
            <person name="Sideli G.M."/>
            <person name="Gradziel T.M."/>
            <person name="Fresnedo-Ramirez J."/>
        </authorList>
    </citation>
    <scope>NUCLEOTIDE SEQUENCE [LARGE SCALE GENOMIC DNA]</scope>
    <source>
        <strain evidence="11">Clone GOH B32 T37-40</strain>
    </source>
</reference>
<dbReference type="InParanoid" id="A0A5E4F5Z1"/>
<dbReference type="EMBL" id="CABIKO010000058">
    <property type="protein sequence ID" value="VVA22051.1"/>
    <property type="molecule type" value="Genomic_DNA"/>
</dbReference>
<keyword evidence="9" id="KW-0325">Glycoprotein</keyword>
<evidence type="ECO:0000256" key="4">
    <source>
        <dbReference type="ARBA" id="ARBA00022729"/>
    </source>
</evidence>
<keyword evidence="2" id="KW-0433">Leucine-rich repeat</keyword>
<evidence type="ECO:0000313" key="12">
    <source>
        <dbReference type="EMBL" id="VVA22051.1"/>
    </source>
</evidence>
<dbReference type="FunFam" id="3.80.10.10:FF:000041">
    <property type="entry name" value="LRR receptor-like serine/threonine-protein kinase ERECTA"/>
    <property type="match status" value="2"/>
</dbReference>
<dbReference type="OMA" id="HNTFTGN"/>
<sequence length="338" mass="37630">MDISISLQHFKVNNNNFGGEIPFSLQNCTDLIILNLGHNTFTGNIPLWLGSKVSGLIVLQLRSNLLSGHIPHHFCNLVSLRVLDLSHNNFSGTIPKCLKNMTTLVEVKGVIMGFPGFDTYNGQITITSKGEELEYRDDQLASWGNLIDLPFEGEIPEQVGSLVGLNTLNLSMNRLTGEIPSSIGKLRWLETLDLSHNQLSGHIPQNFSSLTFISHLNLSYNNLIGNIPLGNQLQTLDDPSIYEGNLLLCGAPLSTVCPGDDTHSRQSFTLEDHSKDDSEMFWFYVGMALGFIIGFWAVCGTLVLKKSWRYAYFKFFDNVKGKVALIIALKVARWQGRL</sequence>
<feature type="transmembrane region" description="Helical" evidence="10">
    <location>
        <begin position="281"/>
        <end position="304"/>
    </location>
</feature>
<evidence type="ECO:0000256" key="3">
    <source>
        <dbReference type="ARBA" id="ARBA00022692"/>
    </source>
</evidence>
<dbReference type="PANTHER" id="PTHR48063:SF90">
    <property type="entry name" value="OS11G0565920 PROTEIN"/>
    <property type="match status" value="1"/>
</dbReference>
<reference evidence="13" key="2">
    <citation type="journal article" date="2020" name="Plant J.">
        <title>Transposons played a major role in the diversification between the closely related almond and peach genomes: results from the almond genome sequence.</title>
        <authorList>
            <person name="Alioto T."/>
            <person name="Alexiou K.G."/>
            <person name="Bardil A."/>
            <person name="Barteri F."/>
            <person name="Castanera R."/>
            <person name="Cruz F."/>
            <person name="Dhingra A."/>
            <person name="Duval H."/>
            <person name="Fernandez I Marti A."/>
            <person name="Frias L."/>
            <person name="Galan B."/>
            <person name="Garcia J.L."/>
            <person name="Howad W."/>
            <person name="Gomez-Garrido J."/>
            <person name="Gut M."/>
            <person name="Julca I."/>
            <person name="Morata J."/>
            <person name="Puigdomenech P."/>
            <person name="Ribeca P."/>
            <person name="Rubio Cabetas M.J."/>
            <person name="Vlasova A."/>
            <person name="Wirthensohn M."/>
            <person name="Garcia-Mas J."/>
            <person name="Gabaldon T."/>
            <person name="Casacuberta J.M."/>
            <person name="Arus P."/>
        </authorList>
    </citation>
    <scope>NUCLEOTIDE SEQUENCE [LARGE SCALE GENOMIC DNA]</scope>
    <source>
        <strain evidence="13">cv. Texas</strain>
    </source>
</reference>
<evidence type="ECO:0000256" key="7">
    <source>
        <dbReference type="ARBA" id="ARBA00023136"/>
    </source>
</evidence>
<keyword evidence="3 10" id="KW-0812">Transmembrane</keyword>
<keyword evidence="4" id="KW-0732">Signal</keyword>
<evidence type="ECO:0000313" key="11">
    <source>
        <dbReference type="EMBL" id="KAI5332377.1"/>
    </source>
</evidence>
<evidence type="ECO:0000256" key="6">
    <source>
        <dbReference type="ARBA" id="ARBA00022989"/>
    </source>
</evidence>
<keyword evidence="8 12" id="KW-0675">Receptor</keyword>
<dbReference type="InterPro" id="IPR032675">
    <property type="entry name" value="LRR_dom_sf"/>
</dbReference>
<evidence type="ECO:0000313" key="14">
    <source>
        <dbReference type="Proteomes" id="UP001054821"/>
    </source>
</evidence>
<keyword evidence="7 10" id="KW-0472">Membrane</keyword>
<evidence type="ECO:0000256" key="8">
    <source>
        <dbReference type="ARBA" id="ARBA00023170"/>
    </source>
</evidence>
<keyword evidence="14" id="KW-1185">Reference proteome</keyword>
<proteinExistence type="predicted"/>
<dbReference type="EMBL" id="JAJFAZ020000004">
    <property type="protein sequence ID" value="KAI5332377.1"/>
    <property type="molecule type" value="Genomic_DNA"/>
</dbReference>
<name>A0A5E4F5Z1_PRUDU</name>
<dbReference type="GO" id="GO:0016020">
    <property type="term" value="C:membrane"/>
    <property type="evidence" value="ECO:0007669"/>
    <property type="project" value="UniProtKB-SubCell"/>
</dbReference>
<organism evidence="12 13">
    <name type="scientific">Prunus dulcis</name>
    <name type="common">Almond</name>
    <name type="synonym">Amygdalus dulcis</name>
    <dbReference type="NCBI Taxonomy" id="3755"/>
    <lineage>
        <taxon>Eukaryota</taxon>
        <taxon>Viridiplantae</taxon>
        <taxon>Streptophyta</taxon>
        <taxon>Embryophyta</taxon>
        <taxon>Tracheophyta</taxon>
        <taxon>Spermatophyta</taxon>
        <taxon>Magnoliopsida</taxon>
        <taxon>eudicotyledons</taxon>
        <taxon>Gunneridae</taxon>
        <taxon>Pentapetalae</taxon>
        <taxon>rosids</taxon>
        <taxon>fabids</taxon>
        <taxon>Rosales</taxon>
        <taxon>Rosaceae</taxon>
        <taxon>Amygdaloideae</taxon>
        <taxon>Amygdaleae</taxon>
        <taxon>Prunus</taxon>
    </lineage>
</organism>
<dbReference type="Pfam" id="PF13855">
    <property type="entry name" value="LRR_8"/>
    <property type="match status" value="2"/>
</dbReference>
<evidence type="ECO:0000256" key="9">
    <source>
        <dbReference type="ARBA" id="ARBA00023180"/>
    </source>
</evidence>